<dbReference type="NCBIfam" id="NF004349">
    <property type="entry name" value="PRK05729.1"/>
    <property type="match status" value="1"/>
</dbReference>
<evidence type="ECO:0000256" key="1">
    <source>
        <dbReference type="ARBA" id="ARBA00004496"/>
    </source>
</evidence>
<dbReference type="FunFam" id="3.40.50.620:FF:000032">
    <property type="entry name" value="Valine--tRNA ligase"/>
    <property type="match status" value="1"/>
</dbReference>
<dbReference type="NCBIfam" id="TIGR00422">
    <property type="entry name" value="valS"/>
    <property type="match status" value="1"/>
</dbReference>
<comment type="catalytic activity">
    <reaction evidence="10 12">
        <text>tRNA(Val) + L-valine + ATP = L-valyl-tRNA(Val) + AMP + diphosphate</text>
        <dbReference type="Rhea" id="RHEA:10704"/>
        <dbReference type="Rhea" id="RHEA-COMP:9672"/>
        <dbReference type="Rhea" id="RHEA-COMP:9708"/>
        <dbReference type="ChEBI" id="CHEBI:30616"/>
        <dbReference type="ChEBI" id="CHEBI:33019"/>
        <dbReference type="ChEBI" id="CHEBI:57762"/>
        <dbReference type="ChEBI" id="CHEBI:78442"/>
        <dbReference type="ChEBI" id="CHEBI:78537"/>
        <dbReference type="ChEBI" id="CHEBI:456215"/>
        <dbReference type="EC" id="6.1.1.9"/>
    </reaction>
</comment>
<dbReference type="EMBL" id="VENJ01000018">
    <property type="protein sequence ID" value="MTJ05510.1"/>
    <property type="molecule type" value="Genomic_DNA"/>
</dbReference>
<dbReference type="InterPro" id="IPR019499">
    <property type="entry name" value="Val-tRNA_synth_tRNA-bd"/>
</dbReference>
<comment type="domain">
    <text evidence="12">The C-terminal coiled-coil domain is crucial for aminoacylation activity.</text>
</comment>
<dbReference type="SUPFAM" id="SSF46589">
    <property type="entry name" value="tRNA-binding arm"/>
    <property type="match status" value="1"/>
</dbReference>
<reference evidence="16 17" key="1">
    <citation type="submission" date="2019-06" db="EMBL/GenBank/DDBJ databases">
        <title>Enrichment of Autotrophic Halophilic Microorganisms from Red Sea Brine Pool Using Microbial Electrosynthesis System.</title>
        <authorList>
            <person name="Alqahtani M.F."/>
            <person name="Bajracharya S."/>
            <person name="Katuri K.P."/>
            <person name="Ali M."/>
            <person name="Saikaly P.E."/>
        </authorList>
    </citation>
    <scope>NUCLEOTIDE SEQUENCE [LARGE SCALE GENOMIC DNA]</scope>
    <source>
        <strain evidence="16">MES6</strain>
    </source>
</reference>
<comment type="domain">
    <text evidence="12">ValRS has two distinct active sites: one for aminoacylation and one for editing. The misactivated threonine is translocated from the active site to the editing site.</text>
</comment>
<dbReference type="InterPro" id="IPR002303">
    <property type="entry name" value="Valyl-tRNA_ligase"/>
</dbReference>
<dbReference type="CDD" id="cd07962">
    <property type="entry name" value="Anticodon_Ia_Val"/>
    <property type="match status" value="1"/>
</dbReference>
<dbReference type="PROSITE" id="PS00178">
    <property type="entry name" value="AA_TRNA_LIGASE_I"/>
    <property type="match status" value="1"/>
</dbReference>
<dbReference type="PANTHER" id="PTHR11946:SF93">
    <property type="entry name" value="VALINE--TRNA LIGASE, CHLOROPLASTIC_MITOCHONDRIAL 2"/>
    <property type="match status" value="1"/>
</dbReference>
<dbReference type="RefSeq" id="WP_273250280.1">
    <property type="nucleotide sequence ID" value="NZ_VENJ01000018.1"/>
</dbReference>
<evidence type="ECO:0000259" key="13">
    <source>
        <dbReference type="Pfam" id="PF00133"/>
    </source>
</evidence>
<feature type="short sequence motif" description="'KMSKS' region" evidence="12">
    <location>
        <begin position="621"/>
        <end position="625"/>
    </location>
</feature>
<evidence type="ECO:0000256" key="12">
    <source>
        <dbReference type="HAMAP-Rule" id="MF_02004"/>
    </source>
</evidence>
<evidence type="ECO:0000313" key="16">
    <source>
        <dbReference type="EMBL" id="MTJ05510.1"/>
    </source>
</evidence>
<dbReference type="InterPro" id="IPR013155">
    <property type="entry name" value="M/V/L/I-tRNA-synth_anticd-bd"/>
</dbReference>
<dbReference type="Gene3D" id="1.10.287.380">
    <property type="entry name" value="Valyl-tRNA synthetase, C-terminal domain"/>
    <property type="match status" value="1"/>
</dbReference>
<evidence type="ECO:0000256" key="8">
    <source>
        <dbReference type="ARBA" id="ARBA00023054"/>
    </source>
</evidence>
<feature type="domain" description="Valyl-tRNA synthetase tRNA-binding arm" evidence="15">
    <location>
        <begin position="909"/>
        <end position="974"/>
    </location>
</feature>
<dbReference type="GO" id="GO:0005524">
    <property type="term" value="F:ATP binding"/>
    <property type="evidence" value="ECO:0007669"/>
    <property type="project" value="UniProtKB-UniRule"/>
</dbReference>
<keyword evidence="8 12" id="KW-0175">Coiled coil</keyword>
<evidence type="ECO:0000256" key="9">
    <source>
        <dbReference type="ARBA" id="ARBA00023146"/>
    </source>
</evidence>
<dbReference type="GO" id="GO:0006438">
    <property type="term" value="P:valyl-tRNA aminoacylation"/>
    <property type="evidence" value="ECO:0007669"/>
    <property type="project" value="UniProtKB-UniRule"/>
</dbReference>
<comment type="caution">
    <text evidence="16">The sequence shown here is derived from an EMBL/GenBank/DDBJ whole genome shotgun (WGS) entry which is preliminary data.</text>
</comment>
<dbReference type="Gene3D" id="3.40.50.620">
    <property type="entry name" value="HUPs"/>
    <property type="match status" value="2"/>
</dbReference>
<proteinExistence type="inferred from homology"/>
<dbReference type="AlphaFoldDB" id="A0A7C9HBW1"/>
<evidence type="ECO:0000259" key="15">
    <source>
        <dbReference type="Pfam" id="PF10458"/>
    </source>
</evidence>
<dbReference type="Pfam" id="PF08264">
    <property type="entry name" value="Anticodon_1"/>
    <property type="match status" value="1"/>
</dbReference>
<keyword evidence="4 12" id="KW-0436">Ligase</keyword>
<keyword evidence="5 12" id="KW-0547">Nucleotide-binding</keyword>
<dbReference type="PRINTS" id="PR00986">
    <property type="entry name" value="TRNASYNTHVAL"/>
</dbReference>
<dbReference type="GO" id="GO:0004832">
    <property type="term" value="F:valine-tRNA ligase activity"/>
    <property type="evidence" value="ECO:0007669"/>
    <property type="project" value="UniProtKB-UniRule"/>
</dbReference>
<name>A0A7C9HBW1_9RHOB</name>
<dbReference type="InterPro" id="IPR037118">
    <property type="entry name" value="Val-tRNA_synth_C_sf"/>
</dbReference>
<keyword evidence="7 12" id="KW-0648">Protein biosynthesis</keyword>
<dbReference type="Proteomes" id="UP000483078">
    <property type="component" value="Unassembled WGS sequence"/>
</dbReference>
<dbReference type="InterPro" id="IPR002300">
    <property type="entry name" value="aa-tRNA-synth_Ia"/>
</dbReference>
<dbReference type="InterPro" id="IPR009080">
    <property type="entry name" value="tRNAsynth_Ia_anticodon-bd"/>
</dbReference>
<sequence>MAMEKTFNAAEAESRIYDAWEQAGAFKAGANAKRDETFCIMIPPPNVTGSLHMGHAFNNTLQDILTRWHRMRGFDTLWQPGQDHAGIATQMVVERDLAKEGKRRTDFTRQEFLKKVWEWKQTSGGTIINQLKRLGASCDWSRNAFTMSGAPGAPKGEEGNFHDAVIRVFVDMYNKGYIYRGKRLVNWDPHFETAISDLEVEQVEQDGKMWRLRYPLADGETYQHPVEWDEDGTVTATETRDYLTVATTRPETMLGDTGVAVHPDDARYAHLVGKDAILPLVGRRLRIVKDDYADPEKGTGAVKMTPAHDFNDWAVGERTGLRPINVMNTKAAIALRGNADFAEGCPEDDIARCIEALDGIDRYEARDWIIQTAEAEGWLDGIDADRHMVPHGDRSKVAIEPYLTDQWFVDTSKVVQPAIDAVTGGEVTIMPDQDRKVYLHWLENIEPWCISRQLWWGHQVPVWYGPDVLGAGAITGTRKFCEASETDVIEAAEKHYQEKLGYPVKVKIANGSERIPPIEFFAEASQKTNDEGKVETIKLYRDPDVLDTWFSSGLWPIGTLGWPEDTEALRKYFPTDVLITGFDIIFFWVARMMMMQYAVVGQKPFHTVYVHALVRDEKGKKMSKSLGNVLDPLDLIDEYGADAVRFTLTAMAAMGRDLKLSKDRIAGYRNFGTKLWNAARFAEMNGAISAPTQYRQITDAKQTVNKWIIGEVGRIREDVDTALSAYRFNDAANALYAFVWGKVCDWYVEFSKPLLMDGTPEEQAETRTTMAWVLDQCLILLHPIMPFVTEELWQATPDRETMLVHADWPEYGAELVNPEADREMNWVISVIEGVRSARAQMHVPAGLKIPMLVSDLDTSGRAAWDRNEALIMKLARIDSLTQSAEFPKGTVTVPVEGATFGLPLADIIDVDEEKARLEKALAKLQKELSGLRGRLNNPKFAQSAPAEVVEETRENLAAREEEEARINAALARLAELG</sequence>
<dbReference type="SUPFAM" id="SSF52374">
    <property type="entry name" value="Nucleotidylyl transferase"/>
    <property type="match status" value="1"/>
</dbReference>
<evidence type="ECO:0000256" key="3">
    <source>
        <dbReference type="ARBA" id="ARBA00022490"/>
    </source>
</evidence>
<feature type="domain" description="Methionyl/Valyl/Leucyl/Isoleucyl-tRNA synthetase anticodon-binding" evidence="14">
    <location>
        <begin position="705"/>
        <end position="849"/>
    </location>
</feature>
<dbReference type="CDD" id="cd00817">
    <property type="entry name" value="ValRS_core"/>
    <property type="match status" value="1"/>
</dbReference>
<dbReference type="EC" id="6.1.1.9" evidence="12"/>
<evidence type="ECO:0000256" key="10">
    <source>
        <dbReference type="ARBA" id="ARBA00047552"/>
    </source>
</evidence>
<accession>A0A7C9HBW1</accession>
<feature type="domain" description="Aminoacyl-tRNA synthetase class Ia" evidence="13">
    <location>
        <begin position="16"/>
        <end position="661"/>
    </location>
</feature>
<gene>
    <name evidence="12" type="primary">valS</name>
    <name evidence="16" type="ORF">FH759_12555</name>
</gene>
<evidence type="ECO:0000256" key="4">
    <source>
        <dbReference type="ARBA" id="ARBA00022598"/>
    </source>
</evidence>
<feature type="short sequence motif" description="'HIGH' region" evidence="12">
    <location>
        <begin position="45"/>
        <end position="55"/>
    </location>
</feature>
<dbReference type="Gene3D" id="3.90.740.10">
    <property type="entry name" value="Valyl/Leucyl/Isoleucyl-tRNA synthetase, editing domain"/>
    <property type="match status" value="1"/>
</dbReference>
<evidence type="ECO:0000256" key="6">
    <source>
        <dbReference type="ARBA" id="ARBA00022840"/>
    </source>
</evidence>
<feature type="coiled-coil region" evidence="12">
    <location>
        <begin position="907"/>
        <end position="969"/>
    </location>
</feature>
<evidence type="ECO:0000256" key="2">
    <source>
        <dbReference type="ARBA" id="ARBA00011245"/>
    </source>
</evidence>
<dbReference type="FunFam" id="1.10.287.380:FF:000001">
    <property type="entry name" value="Valine--tRNA ligase"/>
    <property type="match status" value="1"/>
</dbReference>
<protein>
    <recommendedName>
        <fullName evidence="12">Valine--tRNA ligase</fullName>
        <ecNumber evidence="12">6.1.1.9</ecNumber>
    </recommendedName>
    <alternativeName>
        <fullName evidence="12">Valyl-tRNA synthetase</fullName>
        <shortName evidence="12">ValRS</shortName>
    </alternativeName>
</protein>
<evidence type="ECO:0000256" key="7">
    <source>
        <dbReference type="ARBA" id="ARBA00022917"/>
    </source>
</evidence>
<dbReference type="Pfam" id="PF10458">
    <property type="entry name" value="Val_tRNA-synt_C"/>
    <property type="match status" value="1"/>
</dbReference>
<comment type="similarity">
    <text evidence="11 12">Belongs to the class-I aminoacyl-tRNA synthetase family. ValS type 1 subfamily.</text>
</comment>
<dbReference type="InterPro" id="IPR010978">
    <property type="entry name" value="tRNA-bd_arm"/>
</dbReference>
<evidence type="ECO:0000313" key="17">
    <source>
        <dbReference type="Proteomes" id="UP000483078"/>
    </source>
</evidence>
<dbReference type="GO" id="GO:0002161">
    <property type="term" value="F:aminoacyl-tRNA deacylase activity"/>
    <property type="evidence" value="ECO:0007669"/>
    <property type="project" value="InterPro"/>
</dbReference>
<dbReference type="InterPro" id="IPR014729">
    <property type="entry name" value="Rossmann-like_a/b/a_fold"/>
</dbReference>
<dbReference type="HAMAP" id="MF_02004">
    <property type="entry name" value="Val_tRNA_synth_type1"/>
    <property type="match status" value="1"/>
</dbReference>
<dbReference type="PANTHER" id="PTHR11946">
    <property type="entry name" value="VALYL-TRNA SYNTHETASES"/>
    <property type="match status" value="1"/>
</dbReference>
<dbReference type="InterPro" id="IPR009008">
    <property type="entry name" value="Val/Leu/Ile-tRNA-synth_edit"/>
</dbReference>
<evidence type="ECO:0000256" key="5">
    <source>
        <dbReference type="ARBA" id="ARBA00022741"/>
    </source>
</evidence>
<dbReference type="Gene3D" id="1.10.730.10">
    <property type="entry name" value="Isoleucyl-tRNA Synthetase, Domain 1"/>
    <property type="match status" value="1"/>
</dbReference>
<keyword evidence="6 12" id="KW-0067">ATP-binding</keyword>
<feature type="binding site" evidence="12">
    <location>
        <position position="624"/>
    </location>
    <ligand>
        <name>ATP</name>
        <dbReference type="ChEBI" id="CHEBI:30616"/>
    </ligand>
</feature>
<comment type="function">
    <text evidence="12">Catalyzes the attachment of valine to tRNA(Val). As ValRS can inadvertently accommodate and process structurally similar amino acids such as threonine, to avoid such errors, it has a 'posttransfer' editing activity that hydrolyzes mischarged Thr-tRNA(Val) in a tRNA-dependent manner.</text>
</comment>
<keyword evidence="3 12" id="KW-0963">Cytoplasm</keyword>
<comment type="subunit">
    <text evidence="2 12">Monomer.</text>
</comment>
<organism evidence="16 17">
    <name type="scientific">Sediminimonas qiaohouensis</name>
    <dbReference type="NCBI Taxonomy" id="552061"/>
    <lineage>
        <taxon>Bacteria</taxon>
        <taxon>Pseudomonadati</taxon>
        <taxon>Pseudomonadota</taxon>
        <taxon>Alphaproteobacteria</taxon>
        <taxon>Rhodobacterales</taxon>
        <taxon>Roseobacteraceae</taxon>
        <taxon>Sediminimonas</taxon>
    </lineage>
</organism>
<evidence type="ECO:0000256" key="11">
    <source>
        <dbReference type="ARBA" id="ARBA00060830"/>
    </source>
</evidence>
<keyword evidence="9 12" id="KW-0030">Aminoacyl-tRNA synthetase</keyword>
<evidence type="ECO:0000259" key="14">
    <source>
        <dbReference type="Pfam" id="PF08264"/>
    </source>
</evidence>
<dbReference type="Pfam" id="PF00133">
    <property type="entry name" value="tRNA-synt_1"/>
    <property type="match status" value="1"/>
</dbReference>
<dbReference type="SUPFAM" id="SSF47323">
    <property type="entry name" value="Anticodon-binding domain of a subclass of class I aminoacyl-tRNA synthetases"/>
    <property type="match status" value="1"/>
</dbReference>
<comment type="subcellular location">
    <subcellularLocation>
        <location evidence="1 12">Cytoplasm</location>
    </subcellularLocation>
</comment>
<dbReference type="GO" id="GO:0005829">
    <property type="term" value="C:cytosol"/>
    <property type="evidence" value="ECO:0007669"/>
    <property type="project" value="TreeGrafter"/>
</dbReference>
<dbReference type="InterPro" id="IPR001412">
    <property type="entry name" value="aa-tRNA-synth_I_CS"/>
</dbReference>
<dbReference type="SUPFAM" id="SSF50677">
    <property type="entry name" value="ValRS/IleRS/LeuRS editing domain"/>
    <property type="match status" value="1"/>
</dbReference>
<dbReference type="InterPro" id="IPR033705">
    <property type="entry name" value="Anticodon_Ia_Val"/>
</dbReference>